<feature type="region of interest" description="Disordered" evidence="4">
    <location>
        <begin position="599"/>
        <end position="781"/>
    </location>
</feature>
<evidence type="ECO:0000313" key="9">
    <source>
        <dbReference type="RefSeq" id="XP_055871648.1"/>
    </source>
</evidence>
<feature type="compositionally biased region" description="Low complexity" evidence="4">
    <location>
        <begin position="813"/>
        <end position="830"/>
    </location>
</feature>
<evidence type="ECO:0000313" key="10">
    <source>
        <dbReference type="RefSeq" id="XP_055871649.1"/>
    </source>
</evidence>
<feature type="transmembrane region" description="Helical" evidence="5">
    <location>
        <begin position="1107"/>
        <end position="1127"/>
    </location>
</feature>
<dbReference type="Pfam" id="PF07679">
    <property type="entry name" value="I-set"/>
    <property type="match status" value="1"/>
</dbReference>
<feature type="compositionally biased region" description="Polar residues" evidence="4">
    <location>
        <begin position="382"/>
        <end position="398"/>
    </location>
</feature>
<dbReference type="InterPro" id="IPR003599">
    <property type="entry name" value="Ig_sub"/>
</dbReference>
<sequence length="1128" mass="123560">MTALAEEVDDRFAGIDIDSLLNRAERRPFTYGRKKTLYEAPEFIQKLQGEETVLEGQSLCIDCKVAGFPVPTLRWFKDDEEIIDHQRIHVENNGMGSYSLIIACVNKGDEAAYRCRAENVEGATSSFFFLSVKAKPKSQKKKDPKSGQNRRTVSFPPMFATIVEKVEEEEKQGQELQSLPPSPMTDFYYALTLKSRQSWPSFVGDWAFANGRPDKRRNSTGSICSHSGDESSDDEVFSGDSSDSGEDVGGSARRQDVSQPCGKRPLFYVNNDFNDGGEVASSADDLVIFNSNALAACPESTSLLGDSGSNAINNNDVVLTKKTESRKDGEISKTKIEDDLVNRNTLCTGQSYEKIYSDDRVSDIKSDNGQDKTRNDNDKKSTPMTDPNTNNSGDNSAPQLEFPDDNMPPIVVEMWDETEEVRSPALKSSESIRLPSTSRHAGLFADREEREPTPFFLGGSVKDDQLLGFSNKGFVESSRIEREPTPFFDEKTKEIKSMEVALLVPDATGVKFERELTPFFNQDLTRSDSQGSSQPGHNNAAITIQQPVSMNPITQSKKGPISSTPIRPAKDSNMNNTLAILRKEEVNSAENKEKIQLAEVRNCKAQMPHNEGEKTKGDDVIGDKDSQQTRESKPDVRDRGCGGRRSRSETKVTKQVTVEAPRPRALSVPRDTSPTIAKSEPEEPKRRRVSGKASAASKAEIRVVKEASGSTTTGKVSTATTGPTVLSVGSSGKPVVESKARSVNTLSTPKAVPQISSKATPSSTILQKATNGSLSSITNTTSNVTGHAVSYTVSRKARSEPSVLNVKTSATPLSLASTSSATQNLSSTTTGAPQPSISQSTNNGTGNTDKIPTKIKNKKEIANSELVSLTNQNTNRKQNESSIQHDNSSQNSTQLNQETKEEVTPQKPKLNLTSRIRKTMKGFLPQTNSSTNLLSSSEHSTSNQVLKSNKVKATESCSGSMDSSILLSSDIPSETNPVESSSITSTSVPEAPSARPKEKSFFSQLISNFHKTRSKSDKKSKPEKERNKKHFLSNDRRATTSPANTEPSSEDSQRPAQPQDNARSTRPFSEKKLAKYSPFGSRTPEGLCFLLLMTLFCLYMDMPVEKFICYVLATFYTFCVLRVIGLIE</sequence>
<feature type="region of interest" description="Disordered" evidence="4">
    <location>
        <begin position="522"/>
        <end position="574"/>
    </location>
</feature>
<keyword evidence="2" id="KW-0963">Cytoplasm</keyword>
<dbReference type="InterPro" id="IPR003598">
    <property type="entry name" value="Ig_sub2"/>
</dbReference>
<feature type="region of interest" description="Disordered" evidence="4">
    <location>
        <begin position="813"/>
        <end position="1067"/>
    </location>
</feature>
<feature type="compositionally biased region" description="Polar residues" evidence="4">
    <location>
        <begin position="741"/>
        <end position="781"/>
    </location>
</feature>
<feature type="region of interest" description="Disordered" evidence="4">
    <location>
        <begin position="358"/>
        <end position="407"/>
    </location>
</feature>
<feature type="compositionally biased region" description="Polar residues" evidence="4">
    <location>
        <begin position="831"/>
        <end position="850"/>
    </location>
</feature>
<protein>
    <submittedName>
        <fullName evidence="8 9">Serine-rich adhesin for platelets-like isoform X1</fullName>
    </submittedName>
</protein>
<comment type="subcellular location">
    <subcellularLocation>
        <location evidence="1">Cytoplasm</location>
    </subcellularLocation>
</comment>
<dbReference type="RefSeq" id="XP_055871649.1">
    <property type="nucleotide sequence ID" value="XM_056015674.1"/>
</dbReference>
<dbReference type="GeneID" id="106061030"/>
<dbReference type="AlphaFoldDB" id="A0A9W2Z9J2"/>
<evidence type="ECO:0000313" key="7">
    <source>
        <dbReference type="Proteomes" id="UP001165740"/>
    </source>
</evidence>
<feature type="compositionally biased region" description="Low complexity" evidence="4">
    <location>
        <begin position="956"/>
        <end position="973"/>
    </location>
</feature>
<dbReference type="SMART" id="SM00408">
    <property type="entry name" value="IGc2"/>
    <property type="match status" value="1"/>
</dbReference>
<dbReference type="PANTHER" id="PTHR47633">
    <property type="entry name" value="IMMUNOGLOBULIN"/>
    <property type="match status" value="1"/>
</dbReference>
<feature type="compositionally biased region" description="Basic and acidic residues" evidence="4">
    <location>
        <begin position="610"/>
        <end position="652"/>
    </location>
</feature>
<dbReference type="RefSeq" id="XP_055871648.1">
    <property type="nucleotide sequence ID" value="XM_056015673.1"/>
</dbReference>
<keyword evidence="5" id="KW-0472">Membrane</keyword>
<feature type="compositionally biased region" description="Basic and acidic residues" evidence="4">
    <location>
        <begin position="1014"/>
        <end position="1038"/>
    </location>
</feature>
<feature type="compositionally biased region" description="Polar residues" evidence="4">
    <location>
        <begin position="522"/>
        <end position="565"/>
    </location>
</feature>
<feature type="compositionally biased region" description="Polar residues" evidence="4">
    <location>
        <begin position="1054"/>
        <end position="1067"/>
    </location>
</feature>
<name>A0A9W2Z9J2_BIOGL</name>
<evidence type="ECO:0000256" key="4">
    <source>
        <dbReference type="SAM" id="MobiDB-lite"/>
    </source>
</evidence>
<evidence type="ECO:0000256" key="2">
    <source>
        <dbReference type="ARBA" id="ARBA00022490"/>
    </source>
</evidence>
<feature type="region of interest" description="Disordered" evidence="4">
    <location>
        <begin position="210"/>
        <end position="258"/>
    </location>
</feature>
<dbReference type="Proteomes" id="UP001165740">
    <property type="component" value="Chromosome 17"/>
</dbReference>
<keyword evidence="3" id="KW-0393">Immunoglobulin domain</keyword>
<feature type="transmembrane region" description="Helical" evidence="5">
    <location>
        <begin position="1083"/>
        <end position="1100"/>
    </location>
</feature>
<feature type="compositionally biased region" description="Polar residues" evidence="4">
    <location>
        <begin position="974"/>
        <end position="988"/>
    </location>
</feature>
<dbReference type="SMART" id="SM00409">
    <property type="entry name" value="IG"/>
    <property type="match status" value="1"/>
</dbReference>
<evidence type="ECO:0000256" key="1">
    <source>
        <dbReference type="ARBA" id="ARBA00004496"/>
    </source>
</evidence>
<dbReference type="GO" id="GO:0004672">
    <property type="term" value="F:protein kinase activity"/>
    <property type="evidence" value="ECO:0007669"/>
    <property type="project" value="TreeGrafter"/>
</dbReference>
<dbReference type="InterPro" id="IPR007110">
    <property type="entry name" value="Ig-like_dom"/>
</dbReference>
<dbReference type="GO" id="GO:0005737">
    <property type="term" value="C:cytoplasm"/>
    <property type="evidence" value="ECO:0007669"/>
    <property type="project" value="UniProtKB-SubCell"/>
</dbReference>
<dbReference type="PROSITE" id="PS50835">
    <property type="entry name" value="IG_LIKE"/>
    <property type="match status" value="1"/>
</dbReference>
<keyword evidence="5" id="KW-0812">Transmembrane</keyword>
<evidence type="ECO:0000259" key="6">
    <source>
        <dbReference type="PROSITE" id="PS50835"/>
    </source>
</evidence>
<dbReference type="OrthoDB" id="5969272at2759"/>
<feature type="compositionally biased region" description="Low complexity" evidence="4">
    <location>
        <begin position="708"/>
        <end position="724"/>
    </location>
</feature>
<feature type="domain" description="Ig-like" evidence="6">
    <location>
        <begin position="41"/>
        <end position="131"/>
    </location>
</feature>
<dbReference type="SUPFAM" id="SSF48726">
    <property type="entry name" value="Immunoglobulin"/>
    <property type="match status" value="1"/>
</dbReference>
<dbReference type="InterPro" id="IPR013098">
    <property type="entry name" value="Ig_I-set"/>
</dbReference>
<dbReference type="Gene3D" id="2.60.40.10">
    <property type="entry name" value="Immunoglobulins"/>
    <property type="match status" value="1"/>
</dbReference>
<dbReference type="PANTHER" id="PTHR47633:SF8">
    <property type="entry name" value="SPEG NEIGHBOR PROTEIN"/>
    <property type="match status" value="1"/>
</dbReference>
<reference evidence="8 9" key="1">
    <citation type="submission" date="2025-04" db="UniProtKB">
        <authorList>
            <consortium name="RefSeq"/>
        </authorList>
    </citation>
    <scope>IDENTIFICATION</scope>
</reference>
<organism evidence="7 8">
    <name type="scientific">Biomphalaria glabrata</name>
    <name type="common">Bloodfluke planorb</name>
    <name type="synonym">Freshwater snail</name>
    <dbReference type="NCBI Taxonomy" id="6526"/>
    <lineage>
        <taxon>Eukaryota</taxon>
        <taxon>Metazoa</taxon>
        <taxon>Spiralia</taxon>
        <taxon>Lophotrochozoa</taxon>
        <taxon>Mollusca</taxon>
        <taxon>Gastropoda</taxon>
        <taxon>Heterobranchia</taxon>
        <taxon>Euthyneura</taxon>
        <taxon>Panpulmonata</taxon>
        <taxon>Hygrophila</taxon>
        <taxon>Lymnaeoidea</taxon>
        <taxon>Planorbidae</taxon>
        <taxon>Biomphalaria</taxon>
    </lineage>
</organism>
<proteinExistence type="predicted"/>
<feature type="compositionally biased region" description="Polar residues" evidence="4">
    <location>
        <begin position="865"/>
        <end position="897"/>
    </location>
</feature>
<accession>A0A9W2Z9J2</accession>
<evidence type="ECO:0000313" key="8">
    <source>
        <dbReference type="RefSeq" id="XP_055871647.1"/>
    </source>
</evidence>
<keyword evidence="5" id="KW-1133">Transmembrane helix</keyword>
<dbReference type="FunFam" id="2.60.40.10:FF:000425">
    <property type="entry name" value="Myosin light chain kinase"/>
    <property type="match status" value="1"/>
</dbReference>
<dbReference type="InterPro" id="IPR013783">
    <property type="entry name" value="Ig-like_fold"/>
</dbReference>
<evidence type="ECO:0000256" key="5">
    <source>
        <dbReference type="SAM" id="Phobius"/>
    </source>
</evidence>
<feature type="compositionally biased region" description="Low complexity" evidence="4">
    <location>
        <begin position="927"/>
        <end position="943"/>
    </location>
</feature>
<dbReference type="RefSeq" id="XP_055871647.1">
    <property type="nucleotide sequence ID" value="XM_056015672.1"/>
</dbReference>
<gene>
    <name evidence="8 9 10" type="primary">LOC106061030</name>
</gene>
<dbReference type="InterPro" id="IPR036179">
    <property type="entry name" value="Ig-like_dom_sf"/>
</dbReference>
<feature type="compositionally biased region" description="Basic and acidic residues" evidence="4">
    <location>
        <begin position="358"/>
        <end position="381"/>
    </location>
</feature>
<keyword evidence="7" id="KW-1185">Reference proteome</keyword>
<evidence type="ECO:0000256" key="3">
    <source>
        <dbReference type="ARBA" id="ARBA00023319"/>
    </source>
</evidence>